<feature type="transmembrane region" description="Helical" evidence="5">
    <location>
        <begin position="147"/>
        <end position="166"/>
    </location>
</feature>
<evidence type="ECO:0000313" key="6">
    <source>
        <dbReference type="EMBL" id="CUM71291.1"/>
    </source>
</evidence>
<evidence type="ECO:0000256" key="1">
    <source>
        <dbReference type="ARBA" id="ARBA00022475"/>
    </source>
</evidence>
<dbReference type="RefSeq" id="WP_028086849.1">
    <property type="nucleotide sequence ID" value="NZ_CABIWY010000021.1"/>
</dbReference>
<evidence type="ECO:0000256" key="2">
    <source>
        <dbReference type="ARBA" id="ARBA00022692"/>
    </source>
</evidence>
<evidence type="ECO:0000313" key="13">
    <source>
        <dbReference type="Proteomes" id="UP000095597"/>
    </source>
</evidence>
<dbReference type="PANTHER" id="PTHR35529:SF1">
    <property type="entry name" value="MANGANESE EFFLUX PUMP MNTP-RELATED"/>
    <property type="match status" value="1"/>
</dbReference>
<evidence type="ECO:0000256" key="3">
    <source>
        <dbReference type="ARBA" id="ARBA00022989"/>
    </source>
</evidence>
<dbReference type="EMBL" id="WWSH01000019">
    <property type="protein sequence ID" value="MZK11670.1"/>
    <property type="molecule type" value="Genomic_DNA"/>
</dbReference>
<evidence type="ECO:0000313" key="11">
    <source>
        <dbReference type="Proteomes" id="UP000095380"/>
    </source>
</evidence>
<dbReference type="Proteomes" id="UP000724058">
    <property type="component" value="Unassembled WGS sequence"/>
</dbReference>
<keyword evidence="4 5" id="KW-0472">Membrane</keyword>
<dbReference type="Proteomes" id="UP000449249">
    <property type="component" value="Unassembled WGS sequence"/>
</dbReference>
<evidence type="ECO:0000256" key="4">
    <source>
        <dbReference type="ARBA" id="ARBA00023136"/>
    </source>
</evidence>
<dbReference type="Pfam" id="PF02659">
    <property type="entry name" value="Mntp"/>
    <property type="match status" value="1"/>
</dbReference>
<reference evidence="11 12" key="1">
    <citation type="submission" date="2015-09" db="EMBL/GenBank/DDBJ databases">
        <authorList>
            <consortium name="Pathogen Informatics"/>
        </authorList>
    </citation>
    <scope>NUCLEOTIDE SEQUENCE [LARGE SCALE GENOMIC DNA]</scope>
    <source>
        <strain evidence="7 11">2789STDY5608851</strain>
        <strain evidence="8 12">2789STDY5608866</strain>
        <strain evidence="6 13">2789STDY5834961</strain>
    </source>
</reference>
<feature type="transmembrane region" description="Helical" evidence="5">
    <location>
        <begin position="77"/>
        <end position="94"/>
    </location>
</feature>
<sequence length="194" mass="21415">MQLSTMELLIVSVGLSIDVFVAAAYMGAGFSKIRWKNLVLLSVLFGGIQLGVLVLGNLITLLPLLSITRTKTAADRWEGLTVLIFAALGIYMILKGIRKKKVLERRKDEIEWKKTTLLALVTSVDAFFVGMGLGFLDTAMIEESLVLFPVTVLEAVIGIFAGYRLGLKENRRAYWVGGALLLLASFDVILHYYT</sequence>
<keyword evidence="3 5" id="KW-1133">Transmembrane helix</keyword>
<organism evidence="6 13">
    <name type="scientific">Dorea longicatena</name>
    <dbReference type="NCBI Taxonomy" id="88431"/>
    <lineage>
        <taxon>Bacteria</taxon>
        <taxon>Bacillati</taxon>
        <taxon>Bacillota</taxon>
        <taxon>Clostridia</taxon>
        <taxon>Lachnospirales</taxon>
        <taxon>Lachnospiraceae</taxon>
        <taxon>Dorea</taxon>
    </lineage>
</organism>
<dbReference type="EMBL" id="CYXO01000001">
    <property type="protein sequence ID" value="CUM71291.1"/>
    <property type="molecule type" value="Genomic_DNA"/>
</dbReference>
<keyword evidence="1" id="KW-1003">Cell membrane</keyword>
<dbReference type="EMBL" id="CYYY01000021">
    <property type="protein sequence ID" value="CUO29894.1"/>
    <property type="molecule type" value="Genomic_DNA"/>
</dbReference>
<reference evidence="9 14" key="2">
    <citation type="journal article" date="2019" name="Nat. Med.">
        <title>A library of human gut bacterial isolates paired with longitudinal multiomics data enables mechanistic microbiome research.</title>
        <authorList>
            <person name="Poyet M."/>
            <person name="Groussin M."/>
            <person name="Gibbons S.M."/>
            <person name="Avila-Pacheco J."/>
            <person name="Jiang X."/>
            <person name="Kearney S.M."/>
            <person name="Perrotta A.R."/>
            <person name="Berdy B."/>
            <person name="Zhao S."/>
            <person name="Lieberman T.D."/>
            <person name="Swanson P.K."/>
            <person name="Smith M."/>
            <person name="Roesemann S."/>
            <person name="Alexander J.E."/>
            <person name="Rich S.A."/>
            <person name="Livny J."/>
            <person name="Vlamakis H."/>
            <person name="Clish C."/>
            <person name="Bullock K."/>
            <person name="Deik A."/>
            <person name="Scott J."/>
            <person name="Pierce K.A."/>
            <person name="Xavier R.J."/>
            <person name="Alm E.J."/>
        </authorList>
    </citation>
    <scope>NUCLEOTIDE SEQUENCE [LARGE SCALE GENOMIC DNA]</scope>
    <source>
        <strain evidence="9 14">BIOML-A1</strain>
    </source>
</reference>
<feature type="transmembrane region" description="Helical" evidence="5">
    <location>
        <begin position="38"/>
        <end position="65"/>
    </location>
</feature>
<evidence type="ECO:0000313" key="10">
    <source>
        <dbReference type="EMBL" id="NSE58914.1"/>
    </source>
</evidence>
<dbReference type="OrthoDB" id="2065327at2"/>
<keyword evidence="2 5" id="KW-0812">Transmembrane</keyword>
<dbReference type="AlphaFoldDB" id="A0A173R0C3"/>
<dbReference type="InterPro" id="IPR003810">
    <property type="entry name" value="Mntp/YtaF"/>
</dbReference>
<dbReference type="Proteomes" id="UP000095380">
    <property type="component" value="Unassembled WGS sequence"/>
</dbReference>
<feature type="transmembrane region" description="Helical" evidence="5">
    <location>
        <begin position="115"/>
        <end position="135"/>
    </location>
</feature>
<reference evidence="10" key="3">
    <citation type="journal article" date="2020" name="Cell Host Microbe">
        <title>Functional and Genomic Variation between Human-Derived Isolates of Lachnospiraceae Reveals Inter- and Intra-Species Diversity.</title>
        <authorList>
            <person name="Sorbara M.T."/>
            <person name="Littmann E.R."/>
            <person name="Fontana E."/>
            <person name="Moody T.U."/>
            <person name="Kohout C.E."/>
            <person name="Gjonbalaj M."/>
            <person name="Eaton V."/>
            <person name="Seok R."/>
            <person name="Leiner I.M."/>
            <person name="Pamer E.G."/>
        </authorList>
    </citation>
    <scope>NUCLEOTIDE SEQUENCE</scope>
    <source>
        <strain evidence="10">MSK.10.16</strain>
    </source>
</reference>
<feature type="transmembrane region" description="Helical" evidence="5">
    <location>
        <begin position="173"/>
        <end position="193"/>
    </location>
</feature>
<dbReference type="EMBL" id="CYYM01000001">
    <property type="protein sequence ID" value="CUN33885.1"/>
    <property type="molecule type" value="Genomic_DNA"/>
</dbReference>
<accession>A0A173R0C3</accession>
<dbReference type="GeneID" id="93137366"/>
<feature type="transmembrane region" description="Helical" evidence="5">
    <location>
        <begin position="6"/>
        <end position="26"/>
    </location>
</feature>
<evidence type="ECO:0000313" key="12">
    <source>
        <dbReference type="Proteomes" id="UP000095439"/>
    </source>
</evidence>
<evidence type="ECO:0000313" key="7">
    <source>
        <dbReference type="EMBL" id="CUN33885.1"/>
    </source>
</evidence>
<dbReference type="EMBL" id="JAAIOD010000019">
    <property type="protein sequence ID" value="NSE58914.1"/>
    <property type="molecule type" value="Genomic_DNA"/>
</dbReference>
<evidence type="ECO:0000313" key="9">
    <source>
        <dbReference type="EMBL" id="MZK11670.1"/>
    </source>
</evidence>
<proteinExistence type="predicted"/>
<evidence type="ECO:0000313" key="14">
    <source>
        <dbReference type="Proteomes" id="UP000449249"/>
    </source>
</evidence>
<gene>
    <name evidence="6" type="primary">yebN_1</name>
    <name evidence="8" type="synonym">yebN_2</name>
    <name evidence="7" type="ORF">ERS852408_00004</name>
    <name evidence="8" type="ORF">ERS852423_02834</name>
    <name evidence="6" type="ORF">ERS852573_00175</name>
    <name evidence="10" type="ORF">G4332_12555</name>
    <name evidence="9" type="ORF">GT576_15335</name>
</gene>
<protein>
    <submittedName>
        <fullName evidence="6">Domain of uncharacterized function DUF</fullName>
    </submittedName>
</protein>
<name>A0A173R0C3_9FIRM</name>
<reference evidence="10" key="4">
    <citation type="submission" date="2020-02" db="EMBL/GenBank/DDBJ databases">
        <authorList>
            <person name="Littmann E."/>
            <person name="Sorbara M."/>
        </authorList>
    </citation>
    <scope>NUCLEOTIDE SEQUENCE</scope>
    <source>
        <strain evidence="10">MSK.10.16</strain>
    </source>
</reference>
<evidence type="ECO:0000313" key="8">
    <source>
        <dbReference type="EMBL" id="CUO29894.1"/>
    </source>
</evidence>
<dbReference type="Proteomes" id="UP000095597">
    <property type="component" value="Unassembled WGS sequence"/>
</dbReference>
<dbReference type="Proteomes" id="UP000095439">
    <property type="component" value="Unassembled WGS sequence"/>
</dbReference>
<dbReference type="PANTHER" id="PTHR35529">
    <property type="entry name" value="MANGANESE EFFLUX PUMP MNTP-RELATED"/>
    <property type="match status" value="1"/>
</dbReference>
<evidence type="ECO:0000256" key="5">
    <source>
        <dbReference type="SAM" id="Phobius"/>
    </source>
</evidence>